<sequence length="30" mass="3459">LELVFPYLKALQYLSMVAKEVDPHDIEPSL</sequence>
<protein>
    <submittedName>
        <fullName evidence="1">Uncharacterized protein</fullName>
    </submittedName>
</protein>
<feature type="non-terminal residue" evidence="1">
    <location>
        <position position="1"/>
    </location>
</feature>
<evidence type="ECO:0000313" key="1">
    <source>
        <dbReference type="EMBL" id="GAH25561.1"/>
    </source>
</evidence>
<dbReference type="EMBL" id="BARU01000018">
    <property type="protein sequence ID" value="GAH25561.1"/>
    <property type="molecule type" value="Genomic_DNA"/>
</dbReference>
<dbReference type="AlphaFoldDB" id="X1DX33"/>
<comment type="caution">
    <text evidence="1">The sequence shown here is derived from an EMBL/GenBank/DDBJ whole genome shotgun (WGS) entry which is preliminary data.</text>
</comment>
<proteinExistence type="predicted"/>
<organism evidence="1">
    <name type="scientific">marine sediment metagenome</name>
    <dbReference type="NCBI Taxonomy" id="412755"/>
    <lineage>
        <taxon>unclassified sequences</taxon>
        <taxon>metagenomes</taxon>
        <taxon>ecological metagenomes</taxon>
    </lineage>
</organism>
<gene>
    <name evidence="1" type="ORF">S03H2_00189</name>
</gene>
<accession>X1DX33</accession>
<reference evidence="1" key="1">
    <citation type="journal article" date="2014" name="Front. Microbiol.">
        <title>High frequency of phylogenetically diverse reductive dehalogenase-homologous genes in deep subseafloor sedimentary metagenomes.</title>
        <authorList>
            <person name="Kawai M."/>
            <person name="Futagami T."/>
            <person name="Toyoda A."/>
            <person name="Takaki Y."/>
            <person name="Nishi S."/>
            <person name="Hori S."/>
            <person name="Arai W."/>
            <person name="Tsubouchi T."/>
            <person name="Morono Y."/>
            <person name="Uchiyama I."/>
            <person name="Ito T."/>
            <person name="Fujiyama A."/>
            <person name="Inagaki F."/>
            <person name="Takami H."/>
        </authorList>
    </citation>
    <scope>NUCLEOTIDE SEQUENCE</scope>
    <source>
        <strain evidence="1">Expedition CK06-06</strain>
    </source>
</reference>
<name>X1DX33_9ZZZZ</name>